<protein>
    <submittedName>
        <fullName evidence="1">Uncharacterized protein</fullName>
    </submittedName>
</protein>
<accession>A0A0A9HGK9</accession>
<dbReference type="AlphaFoldDB" id="A0A0A9HGK9"/>
<sequence length="51" mass="6082">MRFFMQELFPPLLKYLLLQSTRTLIHLKLQPSLPSALRLIRVEPLHTWHAS</sequence>
<evidence type="ECO:0000313" key="1">
    <source>
        <dbReference type="EMBL" id="JAE35887.1"/>
    </source>
</evidence>
<reference evidence="1" key="1">
    <citation type="submission" date="2014-09" db="EMBL/GenBank/DDBJ databases">
        <authorList>
            <person name="Magalhaes I.L.F."/>
            <person name="Oliveira U."/>
            <person name="Santos F.R."/>
            <person name="Vidigal T.H.D.A."/>
            <person name="Brescovit A.D."/>
            <person name="Santos A.J."/>
        </authorList>
    </citation>
    <scope>NUCLEOTIDE SEQUENCE</scope>
    <source>
        <tissue evidence="1">Shoot tissue taken approximately 20 cm above the soil surface</tissue>
    </source>
</reference>
<dbReference type="EMBL" id="GBRH01162009">
    <property type="protein sequence ID" value="JAE35887.1"/>
    <property type="molecule type" value="Transcribed_RNA"/>
</dbReference>
<reference evidence="1" key="2">
    <citation type="journal article" date="2015" name="Data Brief">
        <title>Shoot transcriptome of the giant reed, Arundo donax.</title>
        <authorList>
            <person name="Barrero R.A."/>
            <person name="Guerrero F.D."/>
            <person name="Moolhuijzen P."/>
            <person name="Goolsby J.A."/>
            <person name="Tidwell J."/>
            <person name="Bellgard S.E."/>
            <person name="Bellgard M.I."/>
        </authorList>
    </citation>
    <scope>NUCLEOTIDE SEQUENCE</scope>
    <source>
        <tissue evidence="1">Shoot tissue taken approximately 20 cm above the soil surface</tissue>
    </source>
</reference>
<proteinExistence type="predicted"/>
<organism evidence="1">
    <name type="scientific">Arundo donax</name>
    <name type="common">Giant reed</name>
    <name type="synonym">Donax arundinaceus</name>
    <dbReference type="NCBI Taxonomy" id="35708"/>
    <lineage>
        <taxon>Eukaryota</taxon>
        <taxon>Viridiplantae</taxon>
        <taxon>Streptophyta</taxon>
        <taxon>Embryophyta</taxon>
        <taxon>Tracheophyta</taxon>
        <taxon>Spermatophyta</taxon>
        <taxon>Magnoliopsida</taxon>
        <taxon>Liliopsida</taxon>
        <taxon>Poales</taxon>
        <taxon>Poaceae</taxon>
        <taxon>PACMAD clade</taxon>
        <taxon>Arundinoideae</taxon>
        <taxon>Arundineae</taxon>
        <taxon>Arundo</taxon>
    </lineage>
</organism>
<name>A0A0A9HGK9_ARUDO</name>